<dbReference type="EMBL" id="OOIL02002698">
    <property type="protein sequence ID" value="VFQ84114.1"/>
    <property type="molecule type" value="Genomic_DNA"/>
</dbReference>
<evidence type="ECO:0000313" key="1">
    <source>
        <dbReference type="EMBL" id="VFQ84114.1"/>
    </source>
</evidence>
<keyword evidence="2" id="KW-1185">Reference proteome</keyword>
<gene>
    <name evidence="1" type="ORF">CCAM_LOCUS25890</name>
</gene>
<dbReference type="InterPro" id="IPR007402">
    <property type="entry name" value="DUF455"/>
</dbReference>
<dbReference type="Proteomes" id="UP000595140">
    <property type="component" value="Unassembled WGS sequence"/>
</dbReference>
<evidence type="ECO:0000313" key="2">
    <source>
        <dbReference type="Proteomes" id="UP000595140"/>
    </source>
</evidence>
<reference evidence="1 2" key="1">
    <citation type="submission" date="2018-04" db="EMBL/GenBank/DDBJ databases">
        <authorList>
            <person name="Vogel A."/>
        </authorList>
    </citation>
    <scope>NUCLEOTIDE SEQUENCE [LARGE SCALE GENOMIC DNA]</scope>
</reference>
<dbReference type="AlphaFoldDB" id="A0A484M6Y0"/>
<protein>
    <recommendedName>
        <fullName evidence="3">DUF455 domain-containing protein</fullName>
    </recommendedName>
</protein>
<dbReference type="PANTHER" id="PTHR42782:SF4">
    <property type="entry name" value="DUF455 DOMAIN-CONTAINING PROTEIN"/>
    <property type="match status" value="1"/>
</dbReference>
<evidence type="ECO:0008006" key="3">
    <source>
        <dbReference type="Google" id="ProtNLM"/>
    </source>
</evidence>
<dbReference type="PANTHER" id="PTHR42782">
    <property type="entry name" value="SI:CH73-314G15.3"/>
    <property type="match status" value="1"/>
</dbReference>
<name>A0A484M6Y0_9ASTE</name>
<dbReference type="OrthoDB" id="426882at2759"/>
<sequence length="233" mass="25633">MHVNQNKTKQYHGLLYKLGRLEINLRTHPSGRAAAALRCTISALLTPHTFNSIKPLSSSSSYIHHYPQIPNQWSGLHHWRHGPPNHDRFWGPVGPEVEPPVPGSPGIKRSEQCPVGSGSSLAEIGSLVLSTAHPLSKSKLSHLGYCRWREKGLPIGACQPPDKPARPPLPILEARGLDAGPRLVQKLIGFGDHRTADIVARIAAEEVAHVAVGVYWFSSVCQKMNRPPCLQYF</sequence>
<proteinExistence type="predicted"/>
<organism evidence="1 2">
    <name type="scientific">Cuscuta campestris</name>
    <dbReference type="NCBI Taxonomy" id="132261"/>
    <lineage>
        <taxon>Eukaryota</taxon>
        <taxon>Viridiplantae</taxon>
        <taxon>Streptophyta</taxon>
        <taxon>Embryophyta</taxon>
        <taxon>Tracheophyta</taxon>
        <taxon>Spermatophyta</taxon>
        <taxon>Magnoliopsida</taxon>
        <taxon>eudicotyledons</taxon>
        <taxon>Gunneridae</taxon>
        <taxon>Pentapetalae</taxon>
        <taxon>asterids</taxon>
        <taxon>lamiids</taxon>
        <taxon>Solanales</taxon>
        <taxon>Convolvulaceae</taxon>
        <taxon>Cuscuteae</taxon>
        <taxon>Cuscuta</taxon>
        <taxon>Cuscuta subgen. Grammica</taxon>
        <taxon>Cuscuta sect. Cleistogrammica</taxon>
    </lineage>
</organism>
<accession>A0A484M6Y0</accession>
<dbReference type="Pfam" id="PF04305">
    <property type="entry name" value="DUF455"/>
    <property type="match status" value="1"/>
</dbReference>
<dbReference type="CDD" id="cd00657">
    <property type="entry name" value="Ferritin_like"/>
    <property type="match status" value="1"/>
</dbReference>